<evidence type="ECO:0000259" key="7">
    <source>
        <dbReference type="PROSITE" id="PS51471"/>
    </source>
</evidence>
<dbReference type="EMBL" id="JAVYJV010000018">
    <property type="protein sequence ID" value="KAK4346844.1"/>
    <property type="molecule type" value="Genomic_DNA"/>
</dbReference>
<evidence type="ECO:0000313" key="13">
    <source>
        <dbReference type="EMBL" id="KAK4346842.1"/>
    </source>
</evidence>
<reference evidence="13" key="1">
    <citation type="submission" date="2023-12" db="EMBL/GenBank/DDBJ databases">
        <title>Genome assembly of Anisodus tanguticus.</title>
        <authorList>
            <person name="Wang Y.-J."/>
        </authorList>
    </citation>
    <scope>NUCLEOTIDE SEQUENCE</scope>
    <source>
        <strain evidence="13">KB-2021</strain>
        <tissue evidence="13">Leaf</tissue>
    </source>
</reference>
<dbReference type="EMBL" id="JAVYJV010000018">
    <property type="protein sequence ID" value="KAK4346843.1"/>
    <property type="molecule type" value="Genomic_DNA"/>
</dbReference>
<evidence type="ECO:0000313" key="9">
    <source>
        <dbReference type="EMBL" id="KAK4346837.1"/>
    </source>
</evidence>
<dbReference type="EMBL" id="JAVYJV010000018">
    <property type="protein sequence ID" value="KAK4346839.1"/>
    <property type="molecule type" value="Genomic_DNA"/>
</dbReference>
<dbReference type="SUPFAM" id="SSF51197">
    <property type="entry name" value="Clavaminate synthase-like"/>
    <property type="match status" value="1"/>
</dbReference>
<dbReference type="EMBL" id="JAVYJV010000018">
    <property type="protein sequence ID" value="KAK4346838.1"/>
    <property type="molecule type" value="Genomic_DNA"/>
</dbReference>
<evidence type="ECO:0000313" key="15">
    <source>
        <dbReference type="EMBL" id="KAK4346844.1"/>
    </source>
</evidence>
<keyword evidence="17" id="KW-1185">Reference proteome</keyword>
<name>A0AAE1R9T4_9SOLA</name>
<dbReference type="AlphaFoldDB" id="A0AAE1R9T4"/>
<evidence type="ECO:0000313" key="16">
    <source>
        <dbReference type="EMBL" id="KAK4346845.1"/>
    </source>
</evidence>
<evidence type="ECO:0000256" key="6">
    <source>
        <dbReference type="RuleBase" id="RU003682"/>
    </source>
</evidence>
<dbReference type="EMBL" id="JAVYJV010000018">
    <property type="protein sequence ID" value="KAK4346842.1"/>
    <property type="molecule type" value="Genomic_DNA"/>
</dbReference>
<evidence type="ECO:0000256" key="3">
    <source>
        <dbReference type="ARBA" id="ARBA00022896"/>
    </source>
</evidence>
<dbReference type="Pfam" id="PF14226">
    <property type="entry name" value="DIOX_N"/>
    <property type="match status" value="1"/>
</dbReference>
<dbReference type="InterPro" id="IPR050295">
    <property type="entry name" value="Plant_2OG-oxidoreductases"/>
</dbReference>
<dbReference type="InterPro" id="IPR044861">
    <property type="entry name" value="IPNS-like_FE2OG_OXY"/>
</dbReference>
<dbReference type="PROSITE" id="PS51471">
    <property type="entry name" value="FE2OG_OXY"/>
    <property type="match status" value="1"/>
</dbReference>
<comment type="similarity">
    <text evidence="1 6">Belongs to the iron/ascorbate-dependent oxidoreductase family.</text>
</comment>
<evidence type="ECO:0000313" key="11">
    <source>
        <dbReference type="EMBL" id="KAK4346839.1"/>
    </source>
</evidence>
<dbReference type="InterPro" id="IPR026992">
    <property type="entry name" value="DIOX_N"/>
</dbReference>
<evidence type="ECO:0000256" key="5">
    <source>
        <dbReference type="ARBA" id="ARBA00023004"/>
    </source>
</evidence>
<comment type="caution">
    <text evidence="13">The sequence shown here is derived from an EMBL/GenBank/DDBJ whole genome shotgun (WGS) entry which is preliminary data.</text>
</comment>
<dbReference type="GO" id="GO:0046872">
    <property type="term" value="F:metal ion binding"/>
    <property type="evidence" value="ECO:0007669"/>
    <property type="project" value="UniProtKB-KW"/>
</dbReference>
<gene>
    <name evidence="8" type="ORF">RND71_033175</name>
    <name evidence="9" type="ORF">RND71_033176</name>
    <name evidence="10" type="ORF">RND71_033177</name>
    <name evidence="11" type="ORF">RND71_033178</name>
    <name evidence="12" type="ORF">RND71_033180</name>
    <name evidence="13" type="ORF">RND71_033181</name>
    <name evidence="14" type="ORF">RND71_033182</name>
    <name evidence="15" type="ORF">RND71_033183</name>
    <name evidence="16" type="ORF">RND71_033184</name>
</gene>
<feature type="domain" description="Fe2OG dioxygenase" evidence="7">
    <location>
        <begin position="197"/>
        <end position="297"/>
    </location>
</feature>
<dbReference type="EMBL" id="JAVYJV010000018">
    <property type="protein sequence ID" value="KAK4346837.1"/>
    <property type="molecule type" value="Genomic_DNA"/>
</dbReference>
<organism evidence="13 17">
    <name type="scientific">Anisodus tanguticus</name>
    <dbReference type="NCBI Taxonomy" id="243964"/>
    <lineage>
        <taxon>Eukaryota</taxon>
        <taxon>Viridiplantae</taxon>
        <taxon>Streptophyta</taxon>
        <taxon>Embryophyta</taxon>
        <taxon>Tracheophyta</taxon>
        <taxon>Spermatophyta</taxon>
        <taxon>Magnoliopsida</taxon>
        <taxon>eudicotyledons</taxon>
        <taxon>Gunneridae</taxon>
        <taxon>Pentapetalae</taxon>
        <taxon>asterids</taxon>
        <taxon>lamiids</taxon>
        <taxon>Solanales</taxon>
        <taxon>Solanaceae</taxon>
        <taxon>Solanoideae</taxon>
        <taxon>Hyoscyameae</taxon>
        <taxon>Anisodus</taxon>
    </lineage>
</organism>
<evidence type="ECO:0000313" key="14">
    <source>
        <dbReference type="EMBL" id="KAK4346843.1"/>
    </source>
</evidence>
<keyword evidence="3" id="KW-0847">Vitamin C</keyword>
<dbReference type="GO" id="GO:0002238">
    <property type="term" value="P:response to molecule of fungal origin"/>
    <property type="evidence" value="ECO:0007669"/>
    <property type="project" value="UniProtKB-ARBA"/>
</dbReference>
<evidence type="ECO:0000313" key="10">
    <source>
        <dbReference type="EMBL" id="KAK4346838.1"/>
    </source>
</evidence>
<proteinExistence type="inferred from homology"/>
<evidence type="ECO:0000256" key="1">
    <source>
        <dbReference type="ARBA" id="ARBA00008056"/>
    </source>
</evidence>
<evidence type="ECO:0000313" key="17">
    <source>
        <dbReference type="Proteomes" id="UP001291623"/>
    </source>
</evidence>
<dbReference type="EMBL" id="JAVYJV010000018">
    <property type="protein sequence ID" value="KAK4346836.1"/>
    <property type="molecule type" value="Genomic_DNA"/>
</dbReference>
<keyword evidence="2 6" id="KW-0479">Metal-binding</keyword>
<keyword evidence="4 6" id="KW-0560">Oxidoreductase</keyword>
<evidence type="ECO:0000313" key="12">
    <source>
        <dbReference type="EMBL" id="KAK4346841.1"/>
    </source>
</evidence>
<dbReference type="Proteomes" id="UP001291623">
    <property type="component" value="Unassembled WGS sequence"/>
</dbReference>
<dbReference type="InterPro" id="IPR005123">
    <property type="entry name" value="Oxoglu/Fe-dep_dioxygenase_dom"/>
</dbReference>
<dbReference type="GO" id="GO:0009805">
    <property type="term" value="P:coumarin biosynthetic process"/>
    <property type="evidence" value="ECO:0007669"/>
    <property type="project" value="UniProtKB-ARBA"/>
</dbReference>
<keyword evidence="5 6" id="KW-0408">Iron</keyword>
<dbReference type="FunFam" id="2.60.120.330:FF:000018">
    <property type="entry name" value="2-oxoglutarate (2OG) and Fe(II)-dependent oxygenase superfamily protein"/>
    <property type="match status" value="1"/>
</dbReference>
<dbReference type="EMBL" id="JAVYJV010000018">
    <property type="protein sequence ID" value="KAK4346845.1"/>
    <property type="molecule type" value="Genomic_DNA"/>
</dbReference>
<dbReference type="PANTHER" id="PTHR47991">
    <property type="entry name" value="OXOGLUTARATE/IRON-DEPENDENT DIOXYGENASE"/>
    <property type="match status" value="1"/>
</dbReference>
<dbReference type="GO" id="GO:0031418">
    <property type="term" value="F:L-ascorbic acid binding"/>
    <property type="evidence" value="ECO:0007669"/>
    <property type="project" value="UniProtKB-KW"/>
</dbReference>
<dbReference type="GO" id="GO:0016706">
    <property type="term" value="F:2-oxoglutarate-dependent dioxygenase activity"/>
    <property type="evidence" value="ECO:0007669"/>
    <property type="project" value="UniProtKB-ARBA"/>
</dbReference>
<evidence type="ECO:0000256" key="4">
    <source>
        <dbReference type="ARBA" id="ARBA00023002"/>
    </source>
</evidence>
<protein>
    <recommendedName>
        <fullName evidence="7">Fe2OG dioxygenase domain-containing protein</fullName>
    </recommendedName>
</protein>
<sequence>MAETLTVFKSVQELANSNEVPEKYIYPQGSINTSPSLLDVPEVDLSLLISPTSPAGQQELNKLQSGLKSCGCFQVINHGIADPFIDKVREISKQFFALPTEEKLKYGRTVDDIEGYGNDSVFLEKQTLDWTDRLYLNVFPEDIRKLQFWPQNPECFREVFEECINNLNLLSVSLLKAMATSLNVDENCFLDQCGERRTMVARFNFYPLCPRPDVVLGVKPHADGSAITILLQDKEVEGFQVLKDDQWFRVPAVPYGFLVIVGDQVEIMSNGIFKSPVHRVVMNAERERNTLAAFISPDTDVGIGPVEKLINEERPRVYKDVKNYVEHFFQYYQQGRRPIEAAMI</sequence>
<dbReference type="EMBL" id="JAVYJV010000018">
    <property type="protein sequence ID" value="KAK4346841.1"/>
    <property type="molecule type" value="Genomic_DNA"/>
</dbReference>
<dbReference type="Gene3D" id="2.60.120.330">
    <property type="entry name" value="B-lactam Antibiotic, Isopenicillin N Synthase, Chain"/>
    <property type="match status" value="1"/>
</dbReference>
<dbReference type="Pfam" id="PF03171">
    <property type="entry name" value="2OG-FeII_Oxy"/>
    <property type="match status" value="1"/>
</dbReference>
<dbReference type="InterPro" id="IPR027443">
    <property type="entry name" value="IPNS-like_sf"/>
</dbReference>
<evidence type="ECO:0000256" key="2">
    <source>
        <dbReference type="ARBA" id="ARBA00022723"/>
    </source>
</evidence>
<evidence type="ECO:0000313" key="8">
    <source>
        <dbReference type="EMBL" id="KAK4346836.1"/>
    </source>
</evidence>
<accession>A0AAE1R9T4</accession>